<dbReference type="PANTHER" id="PTHR45453:SF1">
    <property type="entry name" value="PHOSPHATE REGULON SENSOR PROTEIN PHOR"/>
    <property type="match status" value="1"/>
</dbReference>
<keyword evidence="11" id="KW-0472">Membrane</keyword>
<dbReference type="Gene3D" id="1.10.287.130">
    <property type="match status" value="1"/>
</dbReference>
<dbReference type="InterPro" id="IPR036097">
    <property type="entry name" value="HisK_dim/P_sf"/>
</dbReference>
<evidence type="ECO:0000313" key="13">
    <source>
        <dbReference type="EMBL" id="EAP76301.1"/>
    </source>
</evidence>
<dbReference type="RefSeq" id="WP_009815126.1">
    <property type="nucleotide sequence ID" value="NZ_CH724156.1"/>
</dbReference>
<evidence type="ECO:0000256" key="10">
    <source>
        <dbReference type="ARBA" id="ARBA00023012"/>
    </source>
</evidence>
<keyword evidence="4" id="KW-1003">Cell membrane</keyword>
<dbReference type="FunFam" id="1.10.287.130:FF:000008">
    <property type="entry name" value="Two-component sensor histidine kinase"/>
    <property type="match status" value="1"/>
</dbReference>
<evidence type="ECO:0000256" key="11">
    <source>
        <dbReference type="ARBA" id="ARBA00023136"/>
    </source>
</evidence>
<dbReference type="Pfam" id="PF02518">
    <property type="entry name" value="HATPase_c"/>
    <property type="match status" value="1"/>
</dbReference>
<dbReference type="InterPro" id="IPR050351">
    <property type="entry name" value="BphY/WalK/GraS-like"/>
</dbReference>
<evidence type="ECO:0000256" key="7">
    <source>
        <dbReference type="ARBA" id="ARBA00022741"/>
    </source>
</evidence>
<dbReference type="SMART" id="SM00387">
    <property type="entry name" value="HATPase_c"/>
    <property type="match status" value="1"/>
</dbReference>
<comment type="catalytic activity">
    <reaction evidence="1">
        <text>ATP + protein L-histidine = ADP + protein N-phospho-L-histidine.</text>
        <dbReference type="EC" id="2.7.13.3"/>
    </reaction>
</comment>
<keyword evidence="5" id="KW-0597">Phosphoprotein</keyword>
<dbReference type="GO" id="GO:0005886">
    <property type="term" value="C:plasma membrane"/>
    <property type="evidence" value="ECO:0007669"/>
    <property type="project" value="UniProtKB-SubCell"/>
</dbReference>
<dbReference type="Proteomes" id="UP000005954">
    <property type="component" value="Unassembled WGS sequence"/>
</dbReference>
<dbReference type="PROSITE" id="PS50109">
    <property type="entry name" value="HIS_KIN"/>
    <property type="match status" value="1"/>
</dbReference>
<dbReference type="STRING" id="89187.ISM_15585"/>
<dbReference type="AlphaFoldDB" id="A3SPB1"/>
<proteinExistence type="predicted"/>
<dbReference type="InterPro" id="IPR035965">
    <property type="entry name" value="PAS-like_dom_sf"/>
</dbReference>
<dbReference type="InterPro" id="IPR003661">
    <property type="entry name" value="HisK_dim/P_dom"/>
</dbReference>
<evidence type="ECO:0000256" key="4">
    <source>
        <dbReference type="ARBA" id="ARBA00022475"/>
    </source>
</evidence>
<dbReference type="SUPFAM" id="SSF55785">
    <property type="entry name" value="PYP-like sensor domain (PAS domain)"/>
    <property type="match status" value="1"/>
</dbReference>
<name>A3SPB1_ROSNI</name>
<keyword evidence="14" id="KW-1185">Reference proteome</keyword>
<evidence type="ECO:0000256" key="3">
    <source>
        <dbReference type="ARBA" id="ARBA00012438"/>
    </source>
</evidence>
<evidence type="ECO:0000256" key="1">
    <source>
        <dbReference type="ARBA" id="ARBA00000085"/>
    </source>
</evidence>
<comment type="caution">
    <text evidence="13">The sequence shown here is derived from an EMBL/GenBank/DDBJ whole genome shotgun (WGS) entry which is preliminary data.</text>
</comment>
<organism evidence="13 14">
    <name type="scientific">Roseovarius nubinhibens (strain ATCC BAA-591 / DSM 15170 / ISM)</name>
    <dbReference type="NCBI Taxonomy" id="89187"/>
    <lineage>
        <taxon>Bacteria</taxon>
        <taxon>Pseudomonadati</taxon>
        <taxon>Pseudomonadota</taxon>
        <taxon>Alphaproteobacteria</taxon>
        <taxon>Rhodobacterales</taxon>
        <taxon>Roseobacteraceae</taxon>
        <taxon>Roseovarius</taxon>
    </lineage>
</organism>
<keyword evidence="8 13" id="KW-0418">Kinase</keyword>
<dbReference type="PRINTS" id="PR00344">
    <property type="entry name" value="BCTRLSENSOR"/>
</dbReference>
<evidence type="ECO:0000313" key="14">
    <source>
        <dbReference type="Proteomes" id="UP000005954"/>
    </source>
</evidence>
<dbReference type="InterPro" id="IPR005467">
    <property type="entry name" value="His_kinase_dom"/>
</dbReference>
<dbReference type="EMBL" id="AALY01000002">
    <property type="protein sequence ID" value="EAP76301.1"/>
    <property type="molecule type" value="Genomic_DNA"/>
</dbReference>
<dbReference type="GO" id="GO:0004721">
    <property type="term" value="F:phosphoprotein phosphatase activity"/>
    <property type="evidence" value="ECO:0007669"/>
    <property type="project" value="TreeGrafter"/>
</dbReference>
<dbReference type="SUPFAM" id="SSF47384">
    <property type="entry name" value="Homodimeric domain of signal transducing histidine kinase"/>
    <property type="match status" value="1"/>
</dbReference>
<dbReference type="GO" id="GO:0005524">
    <property type="term" value="F:ATP binding"/>
    <property type="evidence" value="ECO:0007669"/>
    <property type="project" value="UniProtKB-KW"/>
</dbReference>
<dbReference type="EC" id="2.7.13.3" evidence="3"/>
<dbReference type="SUPFAM" id="SSF55874">
    <property type="entry name" value="ATPase domain of HSP90 chaperone/DNA topoisomerase II/histidine kinase"/>
    <property type="match status" value="1"/>
</dbReference>
<evidence type="ECO:0000256" key="9">
    <source>
        <dbReference type="ARBA" id="ARBA00022840"/>
    </source>
</evidence>
<dbReference type="GO" id="GO:0016036">
    <property type="term" value="P:cellular response to phosphate starvation"/>
    <property type="evidence" value="ECO:0007669"/>
    <property type="project" value="TreeGrafter"/>
</dbReference>
<dbReference type="InterPro" id="IPR036890">
    <property type="entry name" value="HATPase_C_sf"/>
</dbReference>
<accession>A3SPB1</accession>
<evidence type="ECO:0000256" key="6">
    <source>
        <dbReference type="ARBA" id="ARBA00022679"/>
    </source>
</evidence>
<evidence type="ECO:0000256" key="2">
    <source>
        <dbReference type="ARBA" id="ARBA00004236"/>
    </source>
</evidence>
<dbReference type="InterPro" id="IPR004358">
    <property type="entry name" value="Sig_transdc_His_kin-like_C"/>
</dbReference>
<dbReference type="CDD" id="cd00075">
    <property type="entry name" value="HATPase"/>
    <property type="match status" value="1"/>
</dbReference>
<dbReference type="CDD" id="cd00082">
    <property type="entry name" value="HisKA"/>
    <property type="match status" value="1"/>
</dbReference>
<dbReference type="PANTHER" id="PTHR45453">
    <property type="entry name" value="PHOSPHATE REGULON SENSOR PROTEIN PHOR"/>
    <property type="match status" value="1"/>
</dbReference>
<sequence length="347" mass="38400">MELVRDEIDGLIAALPLAALVIGRDERIHAVNDQARALLGEHLVGRHFITALRQPAVMDAIEDCLASQVPQVGRYLGNDGAQDTTYRVQAAWVEFAGKAGVLVSFEDVTPMERAGQMRRDFVANVSHELRTPLTAMMGFIETLQGPARGDTAASDRFLATMYSEANRMERLVRDLLALSRVESEERVRPNQTVDLAGLVRSVAHTLRPLLENSEVTLDLELPQSDTELPGDADQLRQVVTNLIENAVKYGGKGKTVTVTLSHAENDPMLRRDALLLSVRDEGPGISEIHIPRLTERFYRVDSHRSREMGGTGLGLAIVKHIVSRHRGRLRIESELGQGSVFRVILPR</sequence>
<dbReference type="SMART" id="SM00388">
    <property type="entry name" value="HisKA"/>
    <property type="match status" value="1"/>
</dbReference>
<dbReference type="Pfam" id="PF00512">
    <property type="entry name" value="HisKA"/>
    <property type="match status" value="1"/>
</dbReference>
<dbReference type="Gene3D" id="3.30.565.10">
    <property type="entry name" value="Histidine kinase-like ATPase, C-terminal domain"/>
    <property type="match status" value="1"/>
</dbReference>
<evidence type="ECO:0000259" key="12">
    <source>
        <dbReference type="PROSITE" id="PS50109"/>
    </source>
</evidence>
<evidence type="ECO:0000256" key="5">
    <source>
        <dbReference type="ARBA" id="ARBA00022553"/>
    </source>
</evidence>
<keyword evidence="7" id="KW-0547">Nucleotide-binding</keyword>
<gene>
    <name evidence="13" type="ORF">ISM_15585</name>
</gene>
<dbReference type="InterPro" id="IPR003594">
    <property type="entry name" value="HATPase_dom"/>
</dbReference>
<protein>
    <recommendedName>
        <fullName evidence="3">histidine kinase</fullName>
        <ecNumber evidence="3">2.7.13.3</ecNumber>
    </recommendedName>
</protein>
<comment type="subcellular location">
    <subcellularLocation>
        <location evidence="2">Cell membrane</location>
    </subcellularLocation>
</comment>
<dbReference type="Gene3D" id="3.30.450.20">
    <property type="entry name" value="PAS domain"/>
    <property type="match status" value="1"/>
</dbReference>
<keyword evidence="10" id="KW-0902">Two-component regulatory system</keyword>
<dbReference type="eggNOG" id="COG5002">
    <property type="taxonomic scope" value="Bacteria"/>
</dbReference>
<dbReference type="GO" id="GO:0000155">
    <property type="term" value="F:phosphorelay sensor kinase activity"/>
    <property type="evidence" value="ECO:0007669"/>
    <property type="project" value="InterPro"/>
</dbReference>
<feature type="domain" description="Histidine kinase" evidence="12">
    <location>
        <begin position="124"/>
        <end position="347"/>
    </location>
</feature>
<keyword evidence="9" id="KW-0067">ATP-binding</keyword>
<reference evidence="13 14" key="1">
    <citation type="submission" date="2005-12" db="EMBL/GenBank/DDBJ databases">
        <authorList>
            <person name="Moran M.A."/>
            <person name="Ferriera S."/>
            <person name="Johnson J."/>
            <person name="Kravitz S."/>
            <person name="Halpern A."/>
            <person name="Remington K."/>
            <person name="Beeson K."/>
            <person name="Tran B."/>
            <person name="Rogers Y.-H."/>
            <person name="Friedman R."/>
            <person name="Venter J.C."/>
        </authorList>
    </citation>
    <scope>NUCLEOTIDE SEQUENCE [LARGE SCALE GENOMIC DNA]</scope>
    <source>
        <strain evidence="14">ATCC BAA-591 / DSM 15170 / ISM</strain>
    </source>
</reference>
<dbReference type="HOGENOM" id="CLU_000445_89_2_5"/>
<dbReference type="FunFam" id="3.30.565.10:FF:000006">
    <property type="entry name" value="Sensor histidine kinase WalK"/>
    <property type="match status" value="1"/>
</dbReference>
<evidence type="ECO:0000256" key="8">
    <source>
        <dbReference type="ARBA" id="ARBA00022777"/>
    </source>
</evidence>
<keyword evidence="6" id="KW-0808">Transferase</keyword>
<dbReference type="OrthoDB" id="9813151at2"/>